<accession>A0AB38C2P7</accession>
<evidence type="ECO:0008006" key="4">
    <source>
        <dbReference type="Google" id="ProtNLM"/>
    </source>
</evidence>
<name>A0AB38C2P7_9BURK</name>
<keyword evidence="1" id="KW-0812">Transmembrane</keyword>
<keyword evidence="1" id="KW-1133">Transmembrane helix</keyword>
<evidence type="ECO:0000313" key="3">
    <source>
        <dbReference type="Proteomes" id="UP000182489"/>
    </source>
</evidence>
<feature type="transmembrane region" description="Helical" evidence="1">
    <location>
        <begin position="45"/>
        <end position="66"/>
    </location>
</feature>
<gene>
    <name evidence="2" type="ORF">SAMN03097694_0659</name>
</gene>
<keyword evidence="1" id="KW-0472">Membrane</keyword>
<dbReference type="Proteomes" id="UP000182489">
    <property type="component" value="Unassembled WGS sequence"/>
</dbReference>
<protein>
    <recommendedName>
        <fullName evidence="4">Major facilitator superfamily (MFS) profile domain-containing protein</fullName>
    </recommendedName>
</protein>
<evidence type="ECO:0000313" key="2">
    <source>
        <dbReference type="EMBL" id="SFX08419.1"/>
    </source>
</evidence>
<feature type="transmembrane region" description="Helical" evidence="1">
    <location>
        <begin position="73"/>
        <end position="96"/>
    </location>
</feature>
<dbReference type="AlphaFoldDB" id="A0AB38C2P7"/>
<dbReference type="EMBL" id="FPKH01000001">
    <property type="protein sequence ID" value="SFX08419.1"/>
    <property type="molecule type" value="Genomic_DNA"/>
</dbReference>
<comment type="caution">
    <text evidence="2">The sequence shown here is derived from an EMBL/GenBank/DDBJ whole genome shotgun (WGS) entry which is preliminary data.</text>
</comment>
<evidence type="ECO:0000256" key="1">
    <source>
        <dbReference type="SAM" id="Phobius"/>
    </source>
</evidence>
<sequence length="101" mass="11166">MVKKIAFIVLGFLVGIAFDMVPHAFEVVAKTNVCRESCSNLLKVVSIVIYAILPIAWGCLLGVVIGKHHQKRILGILLTSALLSLVVMAVLTWFLYKHQHP</sequence>
<reference evidence="2 3" key="1">
    <citation type="submission" date="2016-11" db="EMBL/GenBank/DDBJ databases">
        <authorList>
            <person name="Varghese N."/>
            <person name="Submissions S."/>
        </authorList>
    </citation>
    <scope>NUCLEOTIDE SEQUENCE [LARGE SCALE GENOMIC DNA]</scope>
    <source>
        <strain evidence="2 3">NFR18</strain>
    </source>
</reference>
<proteinExistence type="predicted"/>
<organism evidence="2 3">
    <name type="scientific">Janthinobacterium lividum</name>
    <dbReference type="NCBI Taxonomy" id="29581"/>
    <lineage>
        <taxon>Bacteria</taxon>
        <taxon>Pseudomonadati</taxon>
        <taxon>Pseudomonadota</taxon>
        <taxon>Betaproteobacteria</taxon>
        <taxon>Burkholderiales</taxon>
        <taxon>Oxalobacteraceae</taxon>
        <taxon>Janthinobacterium</taxon>
    </lineage>
</organism>